<name>A0A238V7D1_HALVU</name>
<evidence type="ECO:0000313" key="2">
    <source>
        <dbReference type="Proteomes" id="UP000198397"/>
    </source>
</evidence>
<dbReference type="AlphaFoldDB" id="A0A238V7D1"/>
<accession>A0A238V7D1</accession>
<organism evidence="1 2">
    <name type="scientific">Halorubrum vacuolatum</name>
    <name type="common">Natronobacterium vacuolatum</name>
    <dbReference type="NCBI Taxonomy" id="63740"/>
    <lineage>
        <taxon>Archaea</taxon>
        <taxon>Methanobacteriati</taxon>
        <taxon>Methanobacteriota</taxon>
        <taxon>Stenosarchaea group</taxon>
        <taxon>Halobacteria</taxon>
        <taxon>Halobacteriales</taxon>
        <taxon>Haloferacaceae</taxon>
        <taxon>Halorubrum</taxon>
    </lineage>
</organism>
<reference evidence="1 2" key="1">
    <citation type="submission" date="2017-06" db="EMBL/GenBank/DDBJ databases">
        <authorList>
            <person name="Kim H.J."/>
            <person name="Triplett B.A."/>
        </authorList>
    </citation>
    <scope>NUCLEOTIDE SEQUENCE [LARGE SCALE GENOMIC DNA]</scope>
    <source>
        <strain evidence="1 2">DSM 8800</strain>
    </source>
</reference>
<gene>
    <name evidence="1" type="ORF">SAMN06264855_10231</name>
</gene>
<protein>
    <submittedName>
        <fullName evidence="1">Uncharacterized protein</fullName>
    </submittedName>
</protein>
<proteinExistence type="predicted"/>
<evidence type="ECO:0000313" key="1">
    <source>
        <dbReference type="EMBL" id="SNR30166.1"/>
    </source>
</evidence>
<dbReference type="Proteomes" id="UP000198397">
    <property type="component" value="Unassembled WGS sequence"/>
</dbReference>
<keyword evidence="2" id="KW-1185">Reference proteome</keyword>
<dbReference type="EMBL" id="FZNQ01000002">
    <property type="protein sequence ID" value="SNR30166.1"/>
    <property type="molecule type" value="Genomic_DNA"/>
</dbReference>
<sequence>MDATAVPTVTYIASDVIHHMTDQGNVIHHMTDQGRQSCVRGEYR</sequence>